<dbReference type="EMBL" id="CM001220">
    <property type="protein sequence ID" value="KEH29108.1"/>
    <property type="molecule type" value="Genomic_DNA"/>
</dbReference>
<evidence type="ECO:0000259" key="6">
    <source>
        <dbReference type="Pfam" id="PF00931"/>
    </source>
</evidence>
<evidence type="ECO:0000256" key="1">
    <source>
        <dbReference type="ARBA" id="ARBA00008894"/>
    </source>
</evidence>
<dbReference type="InterPro" id="IPR032675">
    <property type="entry name" value="LRR_dom_sf"/>
</dbReference>
<evidence type="ECO:0000256" key="3">
    <source>
        <dbReference type="ARBA" id="ARBA00022821"/>
    </source>
</evidence>
<accession>A0A072UJ25</accession>
<dbReference type="Proteomes" id="UP000002051">
    <property type="component" value="Chromosome 4"/>
</dbReference>
<feature type="domain" description="Disease resistance protein At4g27190-like leucine-rich repeats" evidence="7">
    <location>
        <begin position="879"/>
        <end position="981"/>
    </location>
</feature>
<sequence length="1460" mass="166309">MCFFYKCNLKKLSKDLEDLEAARQRVNHSIEEAKSNGEEIENDVLNWMKEVNQVINKVNMLHNDPNHSKAGCYRWDFPNLIYHRHQLSRRATKISLDVTQKLQSGKFDCRVGYNPRHQEDFVSFSSPSPKDVLLASRRSFLNNILEALKDPSSHIIGVYGLSGVGKTYLLEEVDRFAQQLKLFNLVVLAKTSNIEFILEVIAEGLGLKFDMQSIDARAIRLKKKMKGKENILIILDDICGTLDLQKVGIPFSMTDSHTGNHNKKPTNFKLMMSSKSKENLLKMGAPENFTFRLEPLDDTESIDLFQFMVVDVVRDHRIKSLAPQLALKCAGLPLAITTVARALVNKDINYWENAVRQLEDVGPEEIGASVYIPLELSYNSLECDEARTLLLLIAVLGFQKVEFYLEVIIEMHNMVREVALNIASKDKHVFVKRPFSNDSMRNCTNDSFRNCSQIILNCDITLLPQRLDCPNLELLVLSNSKFLLEIPDNFFEGMVKLKVLHLTKFNLCQLPSSLCCLSDLRSLSLFLCVLENMEGIGALTNLQFLNFFGSSLISLPSQIGELIHLKTLDCNQTGLQEIPPNILSCLTELEELKCRNFIIWESNGTASEMESPDLRQLSNLAELRQLSKLTTLELMVGTDDFPLDLQWMFKKLERFKIHFCYHLMEFYSETLNTLHICCTNAHIEELMKRAEALFLNHSSSMALENVNQLNSDGFPLLEVLRIRFDSSLKRIVDTHLGQIFFPNLEKLEIFGLSMLEEICRGPVAPNSFRKLTTIEVINCFKLKHLLSPSLIKELSQLVKIHVSGCGSLEGIVFLNDNYASVDNEIIEFVSLKTLELDHLHKLDNFCYYNSGSSEITEYQGLEPLSSALFNSSQVAFPNLHSLTLSKLDVENFWDDNQHITMFNLKTLIVRDCENIKYLFLSTMVGSFKNLRQLEIKNCRSMEEIIAKEKANSDVTALEEVLFSELKSVTLTDMKNLKTIWHFQFDKVESLAVKNCESLVVVFPSSTQNRICNLERLKITDCPLVEEIFKLTPSDQRRIEDTTQLKYVFLETLPKLKKIWSMDPNGVLNFHDLEELHIHQCGSLEHVFPLSVVICCSKLNHLCIGDCKEIVAVIENEEFIFITQQFELNALNTLTFKDLPKLKGFYEGKYTLACPSLGVMTVLGCPSLTVFKTQEPLMLLQEPLFVVEEVIPHLERLDIMIKDANLMISQTENIGSLVTNLKHIGLYRSENEEEAFPRELLQSACSLESCSFEKIFLDDRLLNEEIRLKSLKLSHLPKIYEGPHLLLEFIGHLAVEYCPSLTNLIPSCASFNSLISLEITNCNGLISLITSSMGKSLGKLEVMKVKGCNSLEEIITVENNVDVGLLLNLEVLVLDSLPNLNKFSSSKSRIYLPLLVEVEVSECPLLKIFSEGMLSTPNLWDIKRGELYYPLVGSLNNTIGDIFIFEEFCRSEERRLRSDER</sequence>
<feature type="domain" description="Disease resistance protein At4g27190-like leucine-rich repeats" evidence="7">
    <location>
        <begin position="983"/>
        <end position="1107"/>
    </location>
</feature>
<feature type="domain" description="NB-ARC" evidence="6">
    <location>
        <begin position="141"/>
        <end position="310"/>
    </location>
</feature>
<organism evidence="8 10">
    <name type="scientific">Medicago truncatula</name>
    <name type="common">Barrel medic</name>
    <name type="synonym">Medicago tribuloides</name>
    <dbReference type="NCBI Taxonomy" id="3880"/>
    <lineage>
        <taxon>Eukaryota</taxon>
        <taxon>Viridiplantae</taxon>
        <taxon>Streptophyta</taxon>
        <taxon>Embryophyta</taxon>
        <taxon>Tracheophyta</taxon>
        <taxon>Spermatophyta</taxon>
        <taxon>Magnoliopsida</taxon>
        <taxon>eudicotyledons</taxon>
        <taxon>Gunneridae</taxon>
        <taxon>Pentapetalae</taxon>
        <taxon>rosids</taxon>
        <taxon>fabids</taxon>
        <taxon>Fabales</taxon>
        <taxon>Fabaceae</taxon>
        <taxon>Papilionoideae</taxon>
        <taxon>50 kb inversion clade</taxon>
        <taxon>NPAAA clade</taxon>
        <taxon>Hologalegina</taxon>
        <taxon>IRL clade</taxon>
        <taxon>Trifolieae</taxon>
        <taxon>Medicago</taxon>
    </lineage>
</organism>
<feature type="domain" description="Disease resistance protein At4g27190-like leucine-rich repeats" evidence="7">
    <location>
        <begin position="1308"/>
        <end position="1408"/>
    </location>
</feature>
<keyword evidence="3" id="KW-0611">Plant defense</keyword>
<name>A0A072UJ25_MEDTR</name>
<dbReference type="PANTHER" id="PTHR33463">
    <property type="entry name" value="NB-ARC DOMAIN-CONTAINING PROTEIN-RELATED"/>
    <property type="match status" value="1"/>
</dbReference>
<dbReference type="InterPro" id="IPR027417">
    <property type="entry name" value="P-loop_NTPase"/>
</dbReference>
<keyword evidence="2" id="KW-0547">Nucleotide-binding</keyword>
<feature type="coiled-coil region" evidence="5">
    <location>
        <begin position="9"/>
        <end position="50"/>
    </location>
</feature>
<reference evidence="8 10" key="2">
    <citation type="journal article" date="2014" name="BMC Genomics">
        <title>An improved genome release (version Mt4.0) for the model legume Medicago truncatula.</title>
        <authorList>
            <person name="Tang H."/>
            <person name="Krishnakumar V."/>
            <person name="Bidwell S."/>
            <person name="Rosen B."/>
            <person name="Chan A."/>
            <person name="Zhou S."/>
            <person name="Gentzbittel L."/>
            <person name="Childs K.L."/>
            <person name="Yandell M."/>
            <person name="Gundlach H."/>
            <person name="Mayer K.F."/>
            <person name="Schwartz D.C."/>
            <person name="Town C.D."/>
        </authorList>
    </citation>
    <scope>GENOME REANNOTATION</scope>
    <source>
        <strain evidence="8">A17</strain>
        <strain evidence="9 10">cv. Jemalong A17</strain>
    </source>
</reference>
<dbReference type="EnsemblPlants" id="KEH29108">
    <property type="protein sequence ID" value="KEH29108"/>
    <property type="gene ID" value="MTR_4g025430"/>
</dbReference>
<dbReference type="InterPro" id="IPR042197">
    <property type="entry name" value="Apaf_helical"/>
</dbReference>
<dbReference type="GO" id="GO:0005524">
    <property type="term" value="F:ATP binding"/>
    <property type="evidence" value="ECO:0007669"/>
    <property type="project" value="UniProtKB-KW"/>
</dbReference>
<reference evidence="9" key="3">
    <citation type="submission" date="2015-04" db="UniProtKB">
        <authorList>
            <consortium name="EnsemblPlants"/>
        </authorList>
    </citation>
    <scope>IDENTIFICATION</scope>
    <source>
        <strain evidence="9">cv. Jemalong A17</strain>
    </source>
</reference>
<evidence type="ECO:0000313" key="8">
    <source>
        <dbReference type="EMBL" id="KEH29108.1"/>
    </source>
</evidence>
<protein>
    <submittedName>
        <fullName evidence="8">NB-ARC domain disease resistance protein</fullName>
    </submittedName>
</protein>
<dbReference type="Gene3D" id="3.80.10.10">
    <property type="entry name" value="Ribonuclease Inhibitor"/>
    <property type="match status" value="5"/>
</dbReference>
<dbReference type="Pfam" id="PF13855">
    <property type="entry name" value="LRR_8"/>
    <property type="match status" value="1"/>
</dbReference>
<dbReference type="PRINTS" id="PR00364">
    <property type="entry name" value="DISEASERSIST"/>
</dbReference>
<reference evidence="8 10" key="1">
    <citation type="journal article" date="2011" name="Nature">
        <title>The Medicago genome provides insight into the evolution of rhizobial symbioses.</title>
        <authorList>
            <person name="Young N.D."/>
            <person name="Debelle F."/>
            <person name="Oldroyd G.E."/>
            <person name="Geurts R."/>
            <person name="Cannon S.B."/>
            <person name="Udvardi M.K."/>
            <person name="Benedito V.A."/>
            <person name="Mayer K.F."/>
            <person name="Gouzy J."/>
            <person name="Schoof H."/>
            <person name="Van de Peer Y."/>
            <person name="Proost S."/>
            <person name="Cook D.R."/>
            <person name="Meyers B.C."/>
            <person name="Spannagl M."/>
            <person name="Cheung F."/>
            <person name="De Mita S."/>
            <person name="Krishnakumar V."/>
            <person name="Gundlach H."/>
            <person name="Zhou S."/>
            <person name="Mudge J."/>
            <person name="Bharti A.K."/>
            <person name="Murray J.D."/>
            <person name="Naoumkina M.A."/>
            <person name="Rosen B."/>
            <person name="Silverstein K.A."/>
            <person name="Tang H."/>
            <person name="Rombauts S."/>
            <person name="Zhao P.X."/>
            <person name="Zhou P."/>
            <person name="Barbe V."/>
            <person name="Bardou P."/>
            <person name="Bechner M."/>
            <person name="Bellec A."/>
            <person name="Berger A."/>
            <person name="Berges H."/>
            <person name="Bidwell S."/>
            <person name="Bisseling T."/>
            <person name="Choisne N."/>
            <person name="Couloux A."/>
            <person name="Denny R."/>
            <person name="Deshpande S."/>
            <person name="Dai X."/>
            <person name="Doyle J.J."/>
            <person name="Dudez A.M."/>
            <person name="Farmer A.D."/>
            <person name="Fouteau S."/>
            <person name="Franken C."/>
            <person name="Gibelin C."/>
            <person name="Gish J."/>
            <person name="Goldstein S."/>
            <person name="Gonzalez A.J."/>
            <person name="Green P.J."/>
            <person name="Hallab A."/>
            <person name="Hartog M."/>
            <person name="Hua A."/>
            <person name="Humphray S.J."/>
            <person name="Jeong D.H."/>
            <person name="Jing Y."/>
            <person name="Jocker A."/>
            <person name="Kenton S.M."/>
            <person name="Kim D.J."/>
            <person name="Klee K."/>
            <person name="Lai H."/>
            <person name="Lang C."/>
            <person name="Lin S."/>
            <person name="Macmil S.L."/>
            <person name="Magdelenat G."/>
            <person name="Matthews L."/>
            <person name="McCorrison J."/>
            <person name="Monaghan E.L."/>
            <person name="Mun J.H."/>
            <person name="Najar F.Z."/>
            <person name="Nicholson C."/>
            <person name="Noirot C."/>
            <person name="O'Bleness M."/>
            <person name="Paule C.R."/>
            <person name="Poulain J."/>
            <person name="Prion F."/>
            <person name="Qin B."/>
            <person name="Qu C."/>
            <person name="Retzel E.F."/>
            <person name="Riddle C."/>
            <person name="Sallet E."/>
            <person name="Samain S."/>
            <person name="Samson N."/>
            <person name="Sanders I."/>
            <person name="Saurat O."/>
            <person name="Scarpelli C."/>
            <person name="Schiex T."/>
            <person name="Segurens B."/>
            <person name="Severin A.J."/>
            <person name="Sherrier D.J."/>
            <person name="Shi R."/>
            <person name="Sims S."/>
            <person name="Singer S.R."/>
            <person name="Sinharoy S."/>
            <person name="Sterck L."/>
            <person name="Viollet A."/>
            <person name="Wang B.B."/>
            <person name="Wang K."/>
            <person name="Wang M."/>
            <person name="Wang X."/>
            <person name="Warfsmann J."/>
            <person name="Weissenbach J."/>
            <person name="White D.D."/>
            <person name="White J.D."/>
            <person name="Wiley G.B."/>
            <person name="Wincker P."/>
            <person name="Xing Y."/>
            <person name="Yang L."/>
            <person name="Yao Z."/>
            <person name="Ying F."/>
            <person name="Zhai J."/>
            <person name="Zhou L."/>
            <person name="Zuber A."/>
            <person name="Denarie J."/>
            <person name="Dixon R.A."/>
            <person name="May G.D."/>
            <person name="Schwartz D.C."/>
            <person name="Rogers J."/>
            <person name="Quetier F."/>
            <person name="Town C.D."/>
            <person name="Roe B.A."/>
        </authorList>
    </citation>
    <scope>NUCLEOTIDE SEQUENCE [LARGE SCALE GENOMIC DNA]</scope>
    <source>
        <strain evidence="8">A17</strain>
        <strain evidence="9 10">cv. Jemalong A17</strain>
    </source>
</reference>
<evidence type="ECO:0000256" key="4">
    <source>
        <dbReference type="ARBA" id="ARBA00022840"/>
    </source>
</evidence>
<dbReference type="HOGENOM" id="CLU_000427_3_0_1"/>
<evidence type="ECO:0000313" key="9">
    <source>
        <dbReference type="EnsemblPlants" id="KEH29108"/>
    </source>
</evidence>
<comment type="similarity">
    <text evidence="1">Belongs to the disease resistance NB-LRR family.</text>
</comment>
<dbReference type="PANTHER" id="PTHR33463:SF215">
    <property type="entry name" value="NB-ARC DOMAIN DISEASE RESISTANCE PROTEIN"/>
    <property type="match status" value="1"/>
</dbReference>
<keyword evidence="5" id="KW-0175">Coiled coil</keyword>
<dbReference type="GO" id="GO:0043531">
    <property type="term" value="F:ADP binding"/>
    <property type="evidence" value="ECO:0007669"/>
    <property type="project" value="InterPro"/>
</dbReference>
<dbReference type="InterPro" id="IPR057135">
    <property type="entry name" value="At4g27190-like_LRR"/>
</dbReference>
<dbReference type="Gene3D" id="1.10.8.430">
    <property type="entry name" value="Helical domain of apoptotic protease-activating factors"/>
    <property type="match status" value="1"/>
</dbReference>
<dbReference type="GO" id="GO:0006952">
    <property type="term" value="P:defense response"/>
    <property type="evidence" value="ECO:0007669"/>
    <property type="project" value="UniProtKB-KW"/>
</dbReference>
<evidence type="ECO:0000259" key="7">
    <source>
        <dbReference type="Pfam" id="PF23247"/>
    </source>
</evidence>
<dbReference type="InterPro" id="IPR002182">
    <property type="entry name" value="NB-ARC"/>
</dbReference>
<gene>
    <name evidence="8" type="ordered locus">MTR_4g025430</name>
</gene>
<dbReference type="SUPFAM" id="SSF52540">
    <property type="entry name" value="P-loop containing nucleoside triphosphate hydrolases"/>
    <property type="match status" value="1"/>
</dbReference>
<dbReference type="SUPFAM" id="SSF52047">
    <property type="entry name" value="RNI-like"/>
    <property type="match status" value="2"/>
</dbReference>
<dbReference type="Pfam" id="PF23247">
    <property type="entry name" value="LRR_RPS2"/>
    <property type="match status" value="4"/>
</dbReference>
<dbReference type="Pfam" id="PF00931">
    <property type="entry name" value="NB-ARC"/>
    <property type="match status" value="1"/>
</dbReference>
<evidence type="ECO:0000313" key="10">
    <source>
        <dbReference type="Proteomes" id="UP000002051"/>
    </source>
</evidence>
<dbReference type="Gene3D" id="3.40.50.300">
    <property type="entry name" value="P-loop containing nucleotide triphosphate hydrolases"/>
    <property type="match status" value="1"/>
</dbReference>
<proteinExistence type="inferred from homology"/>
<feature type="domain" description="Disease resistance protein At4g27190-like leucine-rich repeats" evidence="7">
    <location>
        <begin position="755"/>
        <end position="863"/>
    </location>
</feature>
<dbReference type="InterPro" id="IPR001611">
    <property type="entry name" value="Leu-rich_rpt"/>
</dbReference>
<keyword evidence="10" id="KW-1185">Reference proteome</keyword>
<evidence type="ECO:0000256" key="5">
    <source>
        <dbReference type="SAM" id="Coils"/>
    </source>
</evidence>
<evidence type="ECO:0000256" key="2">
    <source>
        <dbReference type="ARBA" id="ARBA00022741"/>
    </source>
</evidence>
<dbReference type="InterPro" id="IPR050905">
    <property type="entry name" value="Plant_NBS-LRR"/>
</dbReference>
<dbReference type="SUPFAM" id="SSF52058">
    <property type="entry name" value="L domain-like"/>
    <property type="match status" value="2"/>
</dbReference>
<keyword evidence="4" id="KW-0067">ATP-binding</keyword>